<gene>
    <name evidence="1" type="ORF">L6164_036288</name>
</gene>
<name>A0ACB9KGI2_BAUVA</name>
<dbReference type="Proteomes" id="UP000828941">
    <property type="component" value="Chromosome 14"/>
</dbReference>
<evidence type="ECO:0000313" key="1">
    <source>
        <dbReference type="EMBL" id="KAI4296320.1"/>
    </source>
</evidence>
<dbReference type="EMBL" id="CM039439">
    <property type="protein sequence ID" value="KAI4296320.1"/>
    <property type="molecule type" value="Genomic_DNA"/>
</dbReference>
<proteinExistence type="predicted"/>
<sequence>MEKVRGSSKVPKRKSLNDRFSAMNLELDDQLLIRRGRYHQSVTPYEENLDIGSPLVRYIIGGSPVAGKLASSGEPFTSPTVGSGKHIPIIAHQYGNASSPLSTLENLEAAPPVYRTPVKVDEEVLVIDDILVRSTPPGGKGGRSSSSGKSRRAREESGSCRFSSQCQFSYGNEELRGPTRFSIKTKSEAQEGKSSPGSASSTTGPRSLTIPQLQALEGKSSPGTSSSATGPRSISVPQLQVAAASEDHGIAAQPASPIEPKLDYNPAHPTTFSDWSPLDDVIECVLPHASTDKPPSREEVDAYIMKIMTGSAAANPPTTLSPLDNQIECTLRPHHASTHKPSSGDKEIDANVQKILTGTAPRRRLPVFVEICPND</sequence>
<protein>
    <submittedName>
        <fullName evidence="1">Uncharacterized protein</fullName>
    </submittedName>
</protein>
<comment type="caution">
    <text evidence="1">The sequence shown here is derived from an EMBL/GenBank/DDBJ whole genome shotgun (WGS) entry which is preliminary data.</text>
</comment>
<keyword evidence="2" id="KW-1185">Reference proteome</keyword>
<accession>A0ACB9KGI2</accession>
<evidence type="ECO:0000313" key="2">
    <source>
        <dbReference type="Proteomes" id="UP000828941"/>
    </source>
</evidence>
<reference evidence="1 2" key="1">
    <citation type="journal article" date="2022" name="DNA Res.">
        <title>Chromosomal-level genome assembly of the orchid tree Bauhinia variegata (Leguminosae; Cercidoideae) supports the allotetraploid origin hypothesis of Bauhinia.</title>
        <authorList>
            <person name="Zhong Y."/>
            <person name="Chen Y."/>
            <person name="Zheng D."/>
            <person name="Pang J."/>
            <person name="Liu Y."/>
            <person name="Luo S."/>
            <person name="Meng S."/>
            <person name="Qian L."/>
            <person name="Wei D."/>
            <person name="Dai S."/>
            <person name="Zhou R."/>
        </authorList>
    </citation>
    <scope>NUCLEOTIDE SEQUENCE [LARGE SCALE GENOMIC DNA]</scope>
    <source>
        <strain evidence="1">BV-YZ2020</strain>
    </source>
</reference>
<organism evidence="1 2">
    <name type="scientific">Bauhinia variegata</name>
    <name type="common">Purple orchid tree</name>
    <name type="synonym">Phanera variegata</name>
    <dbReference type="NCBI Taxonomy" id="167791"/>
    <lineage>
        <taxon>Eukaryota</taxon>
        <taxon>Viridiplantae</taxon>
        <taxon>Streptophyta</taxon>
        <taxon>Embryophyta</taxon>
        <taxon>Tracheophyta</taxon>
        <taxon>Spermatophyta</taxon>
        <taxon>Magnoliopsida</taxon>
        <taxon>eudicotyledons</taxon>
        <taxon>Gunneridae</taxon>
        <taxon>Pentapetalae</taxon>
        <taxon>rosids</taxon>
        <taxon>fabids</taxon>
        <taxon>Fabales</taxon>
        <taxon>Fabaceae</taxon>
        <taxon>Cercidoideae</taxon>
        <taxon>Cercideae</taxon>
        <taxon>Bauhiniinae</taxon>
        <taxon>Bauhinia</taxon>
    </lineage>
</organism>